<feature type="chain" id="PRO_5033448517" evidence="1">
    <location>
        <begin position="19"/>
        <end position="290"/>
    </location>
</feature>
<dbReference type="OrthoDB" id="3798541at2759"/>
<proteinExistence type="predicted"/>
<evidence type="ECO:0000313" key="4">
    <source>
        <dbReference type="Proteomes" id="UP000308092"/>
    </source>
</evidence>
<keyword evidence="4" id="KW-1185">Reference proteome</keyword>
<gene>
    <name evidence="2" type="ORF">ATNIH1004_003068</name>
    <name evidence="3" type="ORF">EYZ11_012087</name>
</gene>
<dbReference type="Proteomes" id="UP000308092">
    <property type="component" value="Unassembled WGS sequence"/>
</dbReference>
<protein>
    <submittedName>
        <fullName evidence="3">Uncharacterized protein</fullName>
    </submittedName>
</protein>
<dbReference type="GeneID" id="54325770"/>
<dbReference type="EMBL" id="SOSA01000840">
    <property type="protein sequence ID" value="THC88462.1"/>
    <property type="molecule type" value="Genomic_DNA"/>
</dbReference>
<dbReference type="EMBL" id="QUQM01000001">
    <property type="protein sequence ID" value="KAA8650384.1"/>
    <property type="molecule type" value="Genomic_DNA"/>
</dbReference>
<accession>A0A4S3J1P9</accession>
<evidence type="ECO:0000313" key="5">
    <source>
        <dbReference type="Proteomes" id="UP000324241"/>
    </source>
</evidence>
<feature type="signal peptide" evidence="1">
    <location>
        <begin position="1"/>
        <end position="18"/>
    </location>
</feature>
<keyword evidence="1" id="KW-0732">Signal</keyword>
<name>A0A4S3J1P9_9EURO</name>
<comment type="caution">
    <text evidence="3">The sequence shown here is derived from an EMBL/GenBank/DDBJ whole genome shotgun (WGS) entry which is preliminary data.</text>
</comment>
<evidence type="ECO:0000313" key="3">
    <source>
        <dbReference type="EMBL" id="THC88462.1"/>
    </source>
</evidence>
<reference evidence="3 4" key="1">
    <citation type="submission" date="2019-03" db="EMBL/GenBank/DDBJ databases">
        <title>The genome sequence of a newly discovered highly antifungal drug resistant Aspergillus species, Aspergillus tanneri NIH 1004.</title>
        <authorList>
            <person name="Mounaud S."/>
            <person name="Singh I."/>
            <person name="Joardar V."/>
            <person name="Pakala S."/>
            <person name="Pakala S."/>
            <person name="Venepally P."/>
            <person name="Hoover J."/>
            <person name="Nierman W."/>
            <person name="Chung J."/>
            <person name="Losada L."/>
        </authorList>
    </citation>
    <scope>NUCLEOTIDE SEQUENCE [LARGE SCALE GENOMIC DNA]</scope>
    <source>
        <strain evidence="3 4">NIH1004</strain>
    </source>
</reference>
<dbReference type="VEuPathDB" id="FungiDB:EYZ11_012087"/>
<evidence type="ECO:0000256" key="1">
    <source>
        <dbReference type="SAM" id="SignalP"/>
    </source>
</evidence>
<reference evidence="2 5" key="2">
    <citation type="submission" date="2019-08" db="EMBL/GenBank/DDBJ databases">
        <title>The genome sequence of a newly discovered highly antifungal drug resistant Aspergillus species, Aspergillus tanneri NIH 1004.</title>
        <authorList>
            <person name="Mounaud S."/>
            <person name="Singh I."/>
            <person name="Joardar V."/>
            <person name="Pakala S."/>
            <person name="Pakala S."/>
            <person name="Venepally P."/>
            <person name="Chung J.K."/>
            <person name="Losada L."/>
            <person name="Nierman W.C."/>
        </authorList>
    </citation>
    <scope>NUCLEOTIDE SEQUENCE [LARGE SCALE GENOMIC DNA]</scope>
    <source>
        <strain evidence="2 5">NIH1004</strain>
    </source>
</reference>
<dbReference type="AlphaFoldDB" id="A0A4S3J1P9"/>
<dbReference type="RefSeq" id="XP_033429745.1">
    <property type="nucleotide sequence ID" value="XM_033567750.1"/>
</dbReference>
<evidence type="ECO:0000313" key="2">
    <source>
        <dbReference type="EMBL" id="KAA8650384.1"/>
    </source>
</evidence>
<organism evidence="3 4">
    <name type="scientific">Aspergillus tanneri</name>
    <dbReference type="NCBI Taxonomy" id="1220188"/>
    <lineage>
        <taxon>Eukaryota</taxon>
        <taxon>Fungi</taxon>
        <taxon>Dikarya</taxon>
        <taxon>Ascomycota</taxon>
        <taxon>Pezizomycotina</taxon>
        <taxon>Eurotiomycetes</taxon>
        <taxon>Eurotiomycetidae</taxon>
        <taxon>Eurotiales</taxon>
        <taxon>Aspergillaceae</taxon>
        <taxon>Aspergillus</taxon>
        <taxon>Aspergillus subgen. Circumdati</taxon>
    </lineage>
</organism>
<sequence length="290" mass="28747">MKASFITIFATLASSAVAAPTLPVLGEISGSVSVGPSATSTTSVSADGKIIQDVGHSVNKILTVTGPNAKKLLVELSPEVTDLLSGLGLPGVGTSIGSIIKTAGSVGDLVKDLGPAVDGLLTVVSKDLGALLIQLSPEVAGLLSGLGLPGVGVPVGSVVATLGENLKRSPEGKIIEDAAPVVKDVLEVTGLDAKRLLIQLSPSVASLLASIDLPGVGFSIGQVIKVTSSVGDLLKDLGEPVEQLLTVVGEDGSAILIKLSPEIADLLSGLGLPTLGTSAGKVIATLGKIL</sequence>
<dbReference type="Proteomes" id="UP000324241">
    <property type="component" value="Unassembled WGS sequence"/>
</dbReference>